<protein>
    <submittedName>
        <fullName evidence="1">Uncharacterized protein</fullName>
    </submittedName>
</protein>
<evidence type="ECO:0000313" key="2">
    <source>
        <dbReference type="Proteomes" id="UP001150879"/>
    </source>
</evidence>
<reference evidence="1" key="1">
    <citation type="submission" date="2022-11" db="EMBL/GenBank/DDBJ databases">
        <authorList>
            <person name="Petersen C."/>
        </authorList>
    </citation>
    <scope>NUCLEOTIDE SEQUENCE</scope>
    <source>
        <strain evidence="1">IBT 16849</strain>
    </source>
</reference>
<gene>
    <name evidence="1" type="ORF">N7472_005964</name>
</gene>
<evidence type="ECO:0000313" key="1">
    <source>
        <dbReference type="EMBL" id="KAJ5200760.1"/>
    </source>
</evidence>
<keyword evidence="2" id="KW-1185">Reference proteome</keyword>
<reference evidence="1" key="2">
    <citation type="journal article" date="2023" name="IMA Fungus">
        <title>Comparative genomic study of the Penicillium genus elucidates a diverse pangenome and 15 lateral gene transfer events.</title>
        <authorList>
            <person name="Petersen C."/>
            <person name="Sorensen T."/>
            <person name="Nielsen M.R."/>
            <person name="Sondergaard T.E."/>
            <person name="Sorensen J.L."/>
            <person name="Fitzpatrick D.A."/>
            <person name="Frisvad J.C."/>
            <person name="Nielsen K.L."/>
        </authorList>
    </citation>
    <scope>NUCLEOTIDE SEQUENCE</scope>
    <source>
        <strain evidence="1">IBT 16849</strain>
    </source>
</reference>
<accession>A0A9W9MG97</accession>
<proteinExistence type="predicted"/>
<dbReference type="Proteomes" id="UP001150879">
    <property type="component" value="Unassembled WGS sequence"/>
</dbReference>
<dbReference type="EMBL" id="JAPQKP010000003">
    <property type="protein sequence ID" value="KAJ5200760.1"/>
    <property type="molecule type" value="Genomic_DNA"/>
</dbReference>
<name>A0A9W9MG97_9EURO</name>
<organism evidence="1 2">
    <name type="scientific">Penicillium cf. griseofulvum</name>
    <dbReference type="NCBI Taxonomy" id="2972120"/>
    <lineage>
        <taxon>Eukaryota</taxon>
        <taxon>Fungi</taxon>
        <taxon>Dikarya</taxon>
        <taxon>Ascomycota</taxon>
        <taxon>Pezizomycotina</taxon>
        <taxon>Eurotiomycetes</taxon>
        <taxon>Eurotiomycetidae</taxon>
        <taxon>Eurotiales</taxon>
        <taxon>Aspergillaceae</taxon>
        <taxon>Penicillium</taxon>
    </lineage>
</organism>
<dbReference type="AlphaFoldDB" id="A0A9W9MG97"/>
<comment type="caution">
    <text evidence="1">The sequence shown here is derived from an EMBL/GenBank/DDBJ whole genome shotgun (WGS) entry which is preliminary data.</text>
</comment>
<sequence>MAVGGAYDRSVYHTASNLLFSVLLGSYKSPMRMTSGIVWKFWVIKYRRALEWQMGFVMLK</sequence>